<keyword evidence="4 7" id="KW-0378">Hydrolase</keyword>
<sequence length="88" mass="9705">MHSFYRLFLIPDLHYCYGGRGAWSIGQYSNLDSSKLDPKNNVILALVDWVENGTAPANFVGTKYQDNVIGGPIQAQRTGNASLLENDS</sequence>
<dbReference type="EMBL" id="JAQJZL010000014">
    <property type="protein sequence ID" value="KAJ6029926.1"/>
    <property type="molecule type" value="Genomic_DNA"/>
</dbReference>
<keyword evidence="3" id="KW-0732">Signal</keyword>
<evidence type="ECO:0000256" key="4">
    <source>
        <dbReference type="ARBA" id="ARBA00022801"/>
    </source>
</evidence>
<dbReference type="InterPro" id="IPR011118">
    <property type="entry name" value="Tannase/feruloyl_esterase"/>
</dbReference>
<dbReference type="GO" id="GO:0030600">
    <property type="term" value="F:feruloyl esterase activity"/>
    <property type="evidence" value="ECO:0007669"/>
    <property type="project" value="UniProtKB-EC"/>
</dbReference>
<evidence type="ECO:0000256" key="2">
    <source>
        <dbReference type="ARBA" id="ARBA00022651"/>
    </source>
</evidence>
<dbReference type="AlphaFoldDB" id="A0AAD6I3D7"/>
<dbReference type="PANTHER" id="PTHR33938:SF15">
    <property type="entry name" value="FERULOYL ESTERASE B-RELATED"/>
    <property type="match status" value="1"/>
</dbReference>
<protein>
    <recommendedName>
        <fullName evidence="7">Carboxylic ester hydrolase</fullName>
        <ecNumber evidence="7">3.1.1.-</ecNumber>
    </recommendedName>
</protein>
<keyword evidence="1" id="KW-0719">Serine esterase</keyword>
<evidence type="ECO:0000256" key="1">
    <source>
        <dbReference type="ARBA" id="ARBA00022487"/>
    </source>
</evidence>
<comment type="caution">
    <text evidence="8">The sequence shown here is derived from an EMBL/GenBank/DDBJ whole genome shotgun (WGS) entry which is preliminary data.</text>
</comment>
<proteinExistence type="inferred from homology"/>
<keyword evidence="5" id="KW-1015">Disulfide bond</keyword>
<comment type="catalytic activity">
    <reaction evidence="6">
        <text>feruloyl-polysaccharide + H2O = ferulate + polysaccharide.</text>
        <dbReference type="EC" id="3.1.1.73"/>
    </reaction>
</comment>
<dbReference type="PANTHER" id="PTHR33938">
    <property type="entry name" value="FERULOYL ESTERASE B-RELATED"/>
    <property type="match status" value="1"/>
</dbReference>
<evidence type="ECO:0000313" key="8">
    <source>
        <dbReference type="EMBL" id="KAJ6029926.1"/>
    </source>
</evidence>
<accession>A0AAD6I3D7</accession>
<evidence type="ECO:0000256" key="6">
    <source>
        <dbReference type="ARBA" id="ARBA00034075"/>
    </source>
</evidence>
<keyword evidence="2" id="KW-0119">Carbohydrate metabolism</keyword>
<name>A0AAD6I3D7_PENCN</name>
<organism evidence="8 9">
    <name type="scientific">Penicillium canescens</name>
    <dbReference type="NCBI Taxonomy" id="5083"/>
    <lineage>
        <taxon>Eukaryota</taxon>
        <taxon>Fungi</taxon>
        <taxon>Dikarya</taxon>
        <taxon>Ascomycota</taxon>
        <taxon>Pezizomycotina</taxon>
        <taxon>Eurotiomycetes</taxon>
        <taxon>Eurotiomycetidae</taxon>
        <taxon>Eurotiales</taxon>
        <taxon>Aspergillaceae</taxon>
        <taxon>Penicillium</taxon>
    </lineage>
</organism>
<evidence type="ECO:0000256" key="3">
    <source>
        <dbReference type="ARBA" id="ARBA00022729"/>
    </source>
</evidence>
<dbReference type="Pfam" id="PF07519">
    <property type="entry name" value="Tannase"/>
    <property type="match status" value="1"/>
</dbReference>
<reference evidence="8" key="2">
    <citation type="submission" date="2023-01" db="EMBL/GenBank/DDBJ databases">
        <authorList>
            <person name="Petersen C."/>
        </authorList>
    </citation>
    <scope>NUCLEOTIDE SEQUENCE</scope>
    <source>
        <strain evidence="8">IBT 15450</strain>
    </source>
</reference>
<evidence type="ECO:0000256" key="5">
    <source>
        <dbReference type="ARBA" id="ARBA00023157"/>
    </source>
</evidence>
<keyword evidence="9" id="KW-1185">Reference proteome</keyword>
<evidence type="ECO:0000256" key="7">
    <source>
        <dbReference type="RuleBase" id="RU361238"/>
    </source>
</evidence>
<keyword evidence="2" id="KW-0624">Polysaccharide degradation</keyword>
<comment type="similarity">
    <text evidence="7">Belongs to the tannase family.</text>
</comment>
<keyword evidence="2" id="KW-0858">Xylan degradation</keyword>
<evidence type="ECO:0000313" key="9">
    <source>
        <dbReference type="Proteomes" id="UP001219568"/>
    </source>
</evidence>
<dbReference type="Proteomes" id="UP001219568">
    <property type="component" value="Unassembled WGS sequence"/>
</dbReference>
<reference evidence="8" key="1">
    <citation type="journal article" date="2023" name="IMA Fungus">
        <title>Comparative genomic study of the Penicillium genus elucidates a diverse pangenome and 15 lateral gene transfer events.</title>
        <authorList>
            <person name="Petersen C."/>
            <person name="Sorensen T."/>
            <person name="Nielsen M.R."/>
            <person name="Sondergaard T.E."/>
            <person name="Sorensen J.L."/>
            <person name="Fitzpatrick D.A."/>
            <person name="Frisvad J.C."/>
            <person name="Nielsen K.L."/>
        </authorList>
    </citation>
    <scope>NUCLEOTIDE SEQUENCE</scope>
    <source>
        <strain evidence="8">IBT 15450</strain>
    </source>
</reference>
<dbReference type="EC" id="3.1.1.-" evidence="7"/>
<dbReference type="GO" id="GO:0045493">
    <property type="term" value="P:xylan catabolic process"/>
    <property type="evidence" value="ECO:0007669"/>
    <property type="project" value="UniProtKB-KW"/>
</dbReference>
<gene>
    <name evidence="8" type="ORF">N7460_010192</name>
</gene>